<gene>
    <name evidence="2" type="ORF">F4561_002178</name>
</gene>
<proteinExistence type="predicted"/>
<dbReference type="Proteomes" id="UP000523007">
    <property type="component" value="Unassembled WGS sequence"/>
</dbReference>
<comment type="caution">
    <text evidence="2">The sequence shown here is derived from an EMBL/GenBank/DDBJ whole genome shotgun (WGS) entry which is preliminary data.</text>
</comment>
<keyword evidence="3" id="KW-1185">Reference proteome</keyword>
<dbReference type="EMBL" id="JACHJT010000001">
    <property type="protein sequence ID" value="MBB4931358.1"/>
    <property type="molecule type" value="Genomic_DNA"/>
</dbReference>
<feature type="region of interest" description="Disordered" evidence="1">
    <location>
        <begin position="160"/>
        <end position="187"/>
    </location>
</feature>
<reference evidence="2 3" key="1">
    <citation type="submission" date="2020-08" db="EMBL/GenBank/DDBJ databases">
        <title>Sequencing the genomes of 1000 actinobacteria strains.</title>
        <authorList>
            <person name="Klenk H.-P."/>
        </authorList>
    </citation>
    <scope>NUCLEOTIDE SEQUENCE [LARGE SCALE GENOMIC DNA]</scope>
    <source>
        <strain evidence="2 3">DSM 102030</strain>
    </source>
</reference>
<evidence type="ECO:0000256" key="1">
    <source>
        <dbReference type="SAM" id="MobiDB-lite"/>
    </source>
</evidence>
<dbReference type="AlphaFoldDB" id="A0A7W7RGR7"/>
<evidence type="ECO:0000313" key="3">
    <source>
        <dbReference type="Proteomes" id="UP000523007"/>
    </source>
</evidence>
<accession>A0A7W7RGR7</accession>
<organism evidence="2 3">
    <name type="scientific">Lipingzhangella halophila</name>
    <dbReference type="NCBI Taxonomy" id="1783352"/>
    <lineage>
        <taxon>Bacteria</taxon>
        <taxon>Bacillati</taxon>
        <taxon>Actinomycetota</taxon>
        <taxon>Actinomycetes</taxon>
        <taxon>Streptosporangiales</taxon>
        <taxon>Nocardiopsidaceae</taxon>
        <taxon>Lipingzhangella</taxon>
    </lineage>
</organism>
<protein>
    <submittedName>
        <fullName evidence="2">Uncharacterized protein</fullName>
    </submittedName>
</protein>
<evidence type="ECO:0000313" key="2">
    <source>
        <dbReference type="EMBL" id="MBB4931358.1"/>
    </source>
</evidence>
<sequence length="187" mass="20966">MADDGGNTENSEFAASMVHTWAEAVVRQADRLDALLAYLDNDGRHHEYMDDSDLLQDFRQAWAESHQMVSASYQLERWRGRQHTLRTGEKAPVTDMKLKHLRDALEHLDEADIQQGRAVSDERSLHKIGGLDLEVGSRWLFDHVSIDDLKRDARERAAAAEAELEGTAGDRAASLAEDDAIEAQRGS</sequence>
<name>A0A7W7RGR7_9ACTN</name>
<dbReference type="RefSeq" id="WP_184577416.1">
    <property type="nucleotide sequence ID" value="NZ_JACHJT010000001.1"/>
</dbReference>